<dbReference type="InterPro" id="IPR011330">
    <property type="entry name" value="Glyco_hydro/deAcase_b/a-brl"/>
</dbReference>
<dbReference type="AlphaFoldDB" id="A0A368UB62"/>
<keyword evidence="1" id="KW-0732">Signal</keyword>
<dbReference type="InterPro" id="IPR016925">
    <property type="entry name" value="UCP029570"/>
</dbReference>
<protein>
    <recommendedName>
        <fullName evidence="2">Glycoside-hydrolase family GH114 TIM-barrel domain-containing protein</fullName>
    </recommendedName>
</protein>
<feature type="chain" id="PRO_5016793844" description="Glycoside-hydrolase family GH114 TIM-barrel domain-containing protein" evidence="1">
    <location>
        <begin position="24"/>
        <end position="934"/>
    </location>
</feature>
<comment type="caution">
    <text evidence="3">The sequence shown here is derived from an EMBL/GenBank/DDBJ whole genome shotgun (WGS) entry which is preliminary data.</text>
</comment>
<sequence>MTKYIINLVLCVLLWSSSASLLAAPQSPSVAFYYGNEMPVDMLGQFDWAVVESANLSQTQFSRLQRHGTQAFAYVSLGEVEAWRSQAEEVPHSVLVARNEHWNSAVADLTQPEWADYIIEDRIRPLWQAGYRGLFLDTLDSYRLFAKEEAAATEQQDALVGLIRQIRQTFPGIKLILNRGFEVMDHVHEDVVGVAAESLYQRWDPSTRRYGEVPEDHQAYLLDQFERIRDRYQLPLIAIDYVPPNERDKARANARRIAEAGFIPWVSTPELNQMGVGLIEPLPRKALILYDKSRTEDNDMSSSYAHRYIAMPLEYLGYGAVYQDINEPLPSDLLHGRYAGVVSWFEDGLAQGERYEKWLLGQLEAGLRIAIFGEPGVEMSGSLGRYLGIRDVSPVEPQGLVVVNQDAMLGFEGMPSSPPRYQAGFSLLNDDLQAHLTLRDGKGSEFVPILTAPWGGVAAFPWIIQQAMPEQMRWILDPFAFLQQALQLPVMPIADATTENGSRYWMTQVDGDAFVSRGDFPGAPFTAEILLEEIFQKYRVPTTVSIIEGEIGPDGMYPELSNQLEPLARAIFRLPWVEIATHTHSHPFDWLKLEEGDLAGQGKTKAGFNYNLPIENYHFSLEREIAGTTRYINERLAPPGKQTTTVLWTGDAVPPEKALAIAERIGLKNINGGNTFVNNDNPTLLNVSPMLRPLGDYLQVYAPQINENVYTNDMTGPLWGYRRVIETYKLTDTPRRLKPIDIYYHFYSAASPAALNALDDVYRYVLTQQTLPVFASTYSEIAQNWYDLGIARRLDGGWQIRGATQTRTLRLPRAMGWPDMQRSQGVVGVREIDQGRYVALSGDDQATLHLSPQVPRTAHLRRANGRVTQWQRDRNGHLRLQLVASQVPLEVELGGIGACRVMAPQAQRSQTNAGGLLLRYRASESGPIEVNCEQ</sequence>
<evidence type="ECO:0000259" key="2">
    <source>
        <dbReference type="Pfam" id="PF03537"/>
    </source>
</evidence>
<dbReference type="EMBL" id="QPIJ01000012">
    <property type="protein sequence ID" value="RCV92503.1"/>
    <property type="molecule type" value="Genomic_DNA"/>
</dbReference>
<dbReference type="Proteomes" id="UP000253204">
    <property type="component" value="Unassembled WGS sequence"/>
</dbReference>
<dbReference type="SUPFAM" id="SSF51445">
    <property type="entry name" value="(Trans)glycosidases"/>
    <property type="match status" value="1"/>
</dbReference>
<feature type="domain" description="Glycoside-hydrolase family GH114 TIM-barrel" evidence="2">
    <location>
        <begin position="39"/>
        <end position="272"/>
    </location>
</feature>
<dbReference type="Gene3D" id="3.20.20.70">
    <property type="entry name" value="Aldolase class I"/>
    <property type="match status" value="1"/>
</dbReference>
<evidence type="ECO:0000313" key="4">
    <source>
        <dbReference type="Proteomes" id="UP000253204"/>
    </source>
</evidence>
<organism evidence="3 4">
    <name type="scientific">Vreelandella rituensis</name>
    <dbReference type="NCBI Taxonomy" id="2282306"/>
    <lineage>
        <taxon>Bacteria</taxon>
        <taxon>Pseudomonadati</taxon>
        <taxon>Pseudomonadota</taxon>
        <taxon>Gammaproteobacteria</taxon>
        <taxon>Oceanospirillales</taxon>
        <taxon>Halomonadaceae</taxon>
        <taxon>Vreelandella</taxon>
    </lineage>
</organism>
<dbReference type="InterPro" id="IPR017853">
    <property type="entry name" value="GH"/>
</dbReference>
<dbReference type="InterPro" id="IPR013785">
    <property type="entry name" value="Aldolase_TIM"/>
</dbReference>
<dbReference type="GO" id="GO:0005975">
    <property type="term" value="P:carbohydrate metabolic process"/>
    <property type="evidence" value="ECO:0007669"/>
    <property type="project" value="InterPro"/>
</dbReference>
<gene>
    <name evidence="3" type="ORF">DU506_07280</name>
</gene>
<reference evidence="3 4" key="1">
    <citation type="submission" date="2018-07" db="EMBL/GenBank/DDBJ databases">
        <title>Halomonas rutogse sp. nov., isolated from Lake TangqianCo on Tibetan Plateau.</title>
        <authorList>
            <person name="Lu H."/>
            <person name="Xing P."/>
            <person name="Wu Q."/>
        </authorList>
    </citation>
    <scope>NUCLEOTIDE SEQUENCE [LARGE SCALE GENOMIC DNA]</scope>
    <source>
        <strain evidence="3 4">TQ8S</strain>
    </source>
</reference>
<dbReference type="CDD" id="cd10922">
    <property type="entry name" value="CE4_PelA_like_C"/>
    <property type="match status" value="1"/>
</dbReference>
<keyword evidence="4" id="KW-1185">Reference proteome</keyword>
<dbReference type="Gene3D" id="3.20.20.370">
    <property type="entry name" value="Glycoside hydrolase/deacetylase"/>
    <property type="match status" value="1"/>
</dbReference>
<dbReference type="InterPro" id="IPR004352">
    <property type="entry name" value="GH114_TIM-barrel"/>
</dbReference>
<evidence type="ECO:0000256" key="1">
    <source>
        <dbReference type="SAM" id="SignalP"/>
    </source>
</evidence>
<dbReference type="Pfam" id="PF03537">
    <property type="entry name" value="Glyco_hydro_114"/>
    <property type="match status" value="1"/>
</dbReference>
<evidence type="ECO:0000313" key="3">
    <source>
        <dbReference type="EMBL" id="RCV92503.1"/>
    </source>
</evidence>
<proteinExistence type="predicted"/>
<dbReference type="PIRSF" id="PIRSF029570">
    <property type="entry name" value="UCP029570"/>
    <property type="match status" value="1"/>
</dbReference>
<dbReference type="PANTHER" id="PTHR35882">
    <property type="entry name" value="PELA"/>
    <property type="match status" value="1"/>
</dbReference>
<accession>A0A368UB62</accession>
<dbReference type="RefSeq" id="WP_114486276.1">
    <property type="nucleotide sequence ID" value="NZ_CBCSHM010000008.1"/>
</dbReference>
<dbReference type="OrthoDB" id="7292394at2"/>
<dbReference type="SUPFAM" id="SSF88713">
    <property type="entry name" value="Glycoside hydrolase/deacetylase"/>
    <property type="match status" value="1"/>
</dbReference>
<dbReference type="PANTHER" id="PTHR35882:SF2">
    <property type="entry name" value="PELA"/>
    <property type="match status" value="1"/>
</dbReference>
<feature type="signal peptide" evidence="1">
    <location>
        <begin position="1"/>
        <end position="23"/>
    </location>
</feature>
<name>A0A368UB62_9GAMM</name>